<name>A0A9N7UHI9_PLEPL</name>
<sequence>MATCDRLRHIAFPSYLTQAESCPPLRMRQIPRQAKQPRRAVTHRWFLDRESHNAAPEQTACYSLLALGSTAAFKQRGKSGENATNFVHINICTDSFGGRNNTRASLWCESSEEEVLITASSEEDKMEGEQVGMFWCLRC</sequence>
<protein>
    <submittedName>
        <fullName evidence="1">Uncharacterized protein</fullName>
    </submittedName>
</protein>
<comment type="caution">
    <text evidence="1">The sequence shown here is derived from an EMBL/GenBank/DDBJ whole genome shotgun (WGS) entry which is preliminary data.</text>
</comment>
<keyword evidence="2" id="KW-1185">Reference proteome</keyword>
<dbReference type="Proteomes" id="UP001153269">
    <property type="component" value="Unassembled WGS sequence"/>
</dbReference>
<dbReference type="EMBL" id="CADEAL010001225">
    <property type="protein sequence ID" value="CAB1430379.1"/>
    <property type="molecule type" value="Genomic_DNA"/>
</dbReference>
<reference evidence="1" key="1">
    <citation type="submission" date="2020-03" db="EMBL/GenBank/DDBJ databases">
        <authorList>
            <person name="Weist P."/>
        </authorList>
    </citation>
    <scope>NUCLEOTIDE SEQUENCE</scope>
</reference>
<dbReference type="AlphaFoldDB" id="A0A9N7UHI9"/>
<organism evidence="1 2">
    <name type="scientific">Pleuronectes platessa</name>
    <name type="common">European plaice</name>
    <dbReference type="NCBI Taxonomy" id="8262"/>
    <lineage>
        <taxon>Eukaryota</taxon>
        <taxon>Metazoa</taxon>
        <taxon>Chordata</taxon>
        <taxon>Craniata</taxon>
        <taxon>Vertebrata</taxon>
        <taxon>Euteleostomi</taxon>
        <taxon>Actinopterygii</taxon>
        <taxon>Neopterygii</taxon>
        <taxon>Teleostei</taxon>
        <taxon>Neoteleostei</taxon>
        <taxon>Acanthomorphata</taxon>
        <taxon>Carangaria</taxon>
        <taxon>Pleuronectiformes</taxon>
        <taxon>Pleuronectoidei</taxon>
        <taxon>Pleuronectidae</taxon>
        <taxon>Pleuronectes</taxon>
    </lineage>
</organism>
<evidence type="ECO:0000313" key="2">
    <source>
        <dbReference type="Proteomes" id="UP001153269"/>
    </source>
</evidence>
<gene>
    <name evidence="1" type="ORF">PLEPLA_LOCUS18361</name>
</gene>
<evidence type="ECO:0000313" key="1">
    <source>
        <dbReference type="EMBL" id="CAB1430379.1"/>
    </source>
</evidence>
<proteinExistence type="predicted"/>
<accession>A0A9N7UHI9</accession>